<dbReference type="OrthoDB" id="9812702at2"/>
<evidence type="ECO:0000256" key="2">
    <source>
        <dbReference type="ARBA" id="ARBA00022980"/>
    </source>
</evidence>
<evidence type="ECO:0000313" key="9">
    <source>
        <dbReference type="Proteomes" id="UP000076079"/>
    </source>
</evidence>
<evidence type="ECO:0000256" key="7">
    <source>
        <dbReference type="SAM" id="MobiDB-lite"/>
    </source>
</evidence>
<organism evidence="8 9">
    <name type="scientific">Luteitalea pratensis</name>
    <dbReference type="NCBI Taxonomy" id="1855912"/>
    <lineage>
        <taxon>Bacteria</taxon>
        <taxon>Pseudomonadati</taxon>
        <taxon>Acidobacteriota</taxon>
        <taxon>Vicinamibacteria</taxon>
        <taxon>Vicinamibacterales</taxon>
        <taxon>Vicinamibacteraceae</taxon>
        <taxon>Luteitalea</taxon>
    </lineage>
</organism>
<dbReference type="GO" id="GO:0070181">
    <property type="term" value="F:small ribosomal subunit rRNA binding"/>
    <property type="evidence" value="ECO:0007669"/>
    <property type="project" value="TreeGrafter"/>
</dbReference>
<dbReference type="GO" id="GO:1990904">
    <property type="term" value="C:ribonucleoprotein complex"/>
    <property type="evidence" value="ECO:0007669"/>
    <property type="project" value="UniProtKB-KW"/>
</dbReference>
<dbReference type="EMBL" id="CP015136">
    <property type="protein sequence ID" value="AMY11661.1"/>
    <property type="molecule type" value="Genomic_DNA"/>
</dbReference>
<dbReference type="HAMAP" id="MF_00360">
    <property type="entry name" value="Ribosomal_bS6"/>
    <property type="match status" value="1"/>
</dbReference>
<dbReference type="GO" id="GO:0006412">
    <property type="term" value="P:translation"/>
    <property type="evidence" value="ECO:0007669"/>
    <property type="project" value="UniProtKB-UniRule"/>
</dbReference>
<dbReference type="CDD" id="cd00473">
    <property type="entry name" value="bS6"/>
    <property type="match status" value="1"/>
</dbReference>
<evidence type="ECO:0000256" key="5">
    <source>
        <dbReference type="ARBA" id="ARBA00035294"/>
    </source>
</evidence>
<keyword evidence="9" id="KW-1185">Reference proteome</keyword>
<gene>
    <name evidence="6 8" type="primary">rpsF</name>
    <name evidence="8" type="ORF">LuPra_04917</name>
</gene>
<dbReference type="AlphaFoldDB" id="A0A143PTE9"/>
<dbReference type="NCBIfam" id="TIGR00166">
    <property type="entry name" value="S6"/>
    <property type="match status" value="1"/>
</dbReference>
<accession>A0A143PTE9</accession>
<keyword evidence="6" id="KW-0699">rRNA-binding</keyword>
<proteinExistence type="inferred from homology"/>
<comment type="function">
    <text evidence="4 6">Binds together with bS18 to 16S ribosomal RNA.</text>
</comment>
<dbReference type="KEGG" id="abac:LuPra_04917"/>
<evidence type="ECO:0000256" key="3">
    <source>
        <dbReference type="ARBA" id="ARBA00023274"/>
    </source>
</evidence>
<dbReference type="InterPro" id="IPR000529">
    <property type="entry name" value="Ribosomal_bS6"/>
</dbReference>
<protein>
    <recommendedName>
        <fullName evidence="5 6">Small ribosomal subunit protein bS6</fullName>
    </recommendedName>
</protein>
<reference evidence="9" key="2">
    <citation type="submission" date="2016-04" db="EMBL/GenBank/DDBJ databases">
        <title>First Complete Genome Sequence of a Subdivision 6 Acidobacterium.</title>
        <authorList>
            <person name="Huang S."/>
            <person name="Vieira S."/>
            <person name="Bunk B."/>
            <person name="Riedel T."/>
            <person name="Sproeer C."/>
            <person name="Overmann J."/>
        </authorList>
    </citation>
    <scope>NUCLEOTIDE SEQUENCE [LARGE SCALE GENOMIC DNA]</scope>
    <source>
        <strain evidence="9">DSM 100886 HEG_-6_39</strain>
    </source>
</reference>
<feature type="region of interest" description="Disordered" evidence="7">
    <location>
        <begin position="103"/>
        <end position="149"/>
    </location>
</feature>
<evidence type="ECO:0000256" key="1">
    <source>
        <dbReference type="ARBA" id="ARBA00009512"/>
    </source>
</evidence>
<evidence type="ECO:0000256" key="4">
    <source>
        <dbReference type="ARBA" id="ARBA00035104"/>
    </source>
</evidence>
<keyword evidence="2 6" id="KW-0689">Ribosomal protein</keyword>
<evidence type="ECO:0000313" key="8">
    <source>
        <dbReference type="EMBL" id="AMY11661.1"/>
    </source>
</evidence>
<dbReference type="Proteomes" id="UP000076079">
    <property type="component" value="Chromosome"/>
</dbReference>
<dbReference type="GO" id="GO:0003735">
    <property type="term" value="F:structural constituent of ribosome"/>
    <property type="evidence" value="ECO:0007669"/>
    <property type="project" value="InterPro"/>
</dbReference>
<dbReference type="RefSeq" id="WP_110173188.1">
    <property type="nucleotide sequence ID" value="NZ_CP015136.1"/>
</dbReference>
<keyword evidence="6" id="KW-0694">RNA-binding</keyword>
<dbReference type="GO" id="GO:0005840">
    <property type="term" value="C:ribosome"/>
    <property type="evidence" value="ECO:0007669"/>
    <property type="project" value="UniProtKB-KW"/>
</dbReference>
<name>A0A143PTE9_LUTPR</name>
<dbReference type="Gene3D" id="3.30.70.60">
    <property type="match status" value="1"/>
</dbReference>
<dbReference type="InterPro" id="IPR035980">
    <property type="entry name" value="Ribosomal_bS6_sf"/>
</dbReference>
<dbReference type="SUPFAM" id="SSF54995">
    <property type="entry name" value="Ribosomal protein S6"/>
    <property type="match status" value="1"/>
</dbReference>
<comment type="similarity">
    <text evidence="1 6">Belongs to the bacterial ribosomal protein bS6 family.</text>
</comment>
<dbReference type="InterPro" id="IPR020814">
    <property type="entry name" value="Ribosomal_S6_plastid/chlpt"/>
</dbReference>
<dbReference type="PANTHER" id="PTHR21011:SF1">
    <property type="entry name" value="SMALL RIBOSOMAL SUBUNIT PROTEIN BS6M"/>
    <property type="match status" value="1"/>
</dbReference>
<reference evidence="8 9" key="1">
    <citation type="journal article" date="2016" name="Genome Announc.">
        <title>First Complete Genome Sequence of a Subdivision 6 Acidobacterium Strain.</title>
        <authorList>
            <person name="Huang S."/>
            <person name="Vieira S."/>
            <person name="Bunk B."/>
            <person name="Riedel T."/>
            <person name="Sproer C."/>
            <person name="Overmann J."/>
        </authorList>
    </citation>
    <scope>NUCLEOTIDE SEQUENCE [LARGE SCALE GENOMIC DNA]</scope>
    <source>
        <strain evidence="9">DSM 100886 HEG_-6_39</strain>
    </source>
</reference>
<evidence type="ECO:0000256" key="6">
    <source>
        <dbReference type="HAMAP-Rule" id="MF_00360"/>
    </source>
</evidence>
<dbReference type="Pfam" id="PF01250">
    <property type="entry name" value="Ribosomal_S6"/>
    <property type="match status" value="1"/>
</dbReference>
<dbReference type="InterPro" id="IPR014717">
    <property type="entry name" value="Transl_elong_EF1B/ribsomal_bS6"/>
</dbReference>
<dbReference type="STRING" id="1855912.LuPra_04917"/>
<dbReference type="GO" id="GO:0005737">
    <property type="term" value="C:cytoplasm"/>
    <property type="evidence" value="ECO:0007669"/>
    <property type="project" value="UniProtKB-ARBA"/>
</dbReference>
<sequence>MTAQKQYELVYIASPDATEDQLTELQSLIEGIVTKASGTIDKADVWGRRRLAYQIGRHKEGHYVVLLFSCAGELVKELDRRLKVNDTIIRHLIVRVDEELQKAARAKQRRDDETRRRRVARGLPPEPTPEELMAKQAALDNQDDGEMER</sequence>
<keyword evidence="3 6" id="KW-0687">Ribonucleoprotein</keyword>
<dbReference type="PANTHER" id="PTHR21011">
    <property type="entry name" value="MITOCHONDRIAL 28S RIBOSOMAL PROTEIN S6"/>
    <property type="match status" value="1"/>
</dbReference>